<feature type="domain" description="Glycosyltransferase subfamily 4-like N-terminal" evidence="1">
    <location>
        <begin position="12"/>
        <end position="176"/>
    </location>
</feature>
<keyword evidence="2" id="KW-0808">Transferase</keyword>
<name>A0A515CY12_SERLI</name>
<reference evidence="2 3" key="1">
    <citation type="submission" date="2018-11" db="EMBL/GenBank/DDBJ databases">
        <title>The first complete genome of Serratia liquefaciens isolated from metalophyte plant revel distinctness adaptive mechanisms in an extreme habitat.</title>
        <authorList>
            <person name="Caneschi W.L."/>
            <person name="Sanchez A.B."/>
            <person name="Felestrino E.B."/>
            <person name="Assis R.A.B."/>
            <person name="Lemes C.G.C."/>
            <person name="Cordeiro I.F."/>
            <person name="Fonseca N.P."/>
            <person name="Villa M."/>
            <person name="Vieira I.T."/>
            <person name="Moraes L.A."/>
            <person name="Kamino L.H.Y."/>
            <person name="do Carmo F."/>
            <person name="Garcia C.M."/>
            <person name="Almeida N.F."/>
            <person name="Silva R.S."/>
            <person name="Ferro J.A."/>
            <person name="Ferro M.I.T."/>
            <person name="Varani A.M."/>
            <person name="Ferreira R.M."/>
            <person name="dos Santos V.L."/>
            <person name="Silva U.C."/>
            <person name="Setubal J.C."/>
            <person name="Moreira L.M."/>
        </authorList>
    </citation>
    <scope>NUCLEOTIDE SEQUENCE [LARGE SCALE GENOMIC DNA]</scope>
    <source>
        <strain evidence="2 3">FG3</strain>
    </source>
</reference>
<evidence type="ECO:0000259" key="1">
    <source>
        <dbReference type="Pfam" id="PF13439"/>
    </source>
</evidence>
<dbReference type="InterPro" id="IPR050194">
    <property type="entry name" value="Glycosyltransferase_grp1"/>
</dbReference>
<dbReference type="Pfam" id="PF13439">
    <property type="entry name" value="Glyco_transf_4"/>
    <property type="match status" value="1"/>
</dbReference>
<dbReference type="InterPro" id="IPR028098">
    <property type="entry name" value="Glyco_trans_4-like_N"/>
</dbReference>
<dbReference type="Gene3D" id="3.40.50.2000">
    <property type="entry name" value="Glycogen Phosphorylase B"/>
    <property type="match status" value="2"/>
</dbReference>
<dbReference type="AlphaFoldDB" id="A0A515CY12"/>
<dbReference type="Pfam" id="PF13692">
    <property type="entry name" value="Glyco_trans_1_4"/>
    <property type="match status" value="1"/>
</dbReference>
<proteinExistence type="predicted"/>
<dbReference type="Proteomes" id="UP000317572">
    <property type="component" value="Chromosome"/>
</dbReference>
<dbReference type="RefSeq" id="WP_142815606.1">
    <property type="nucleotide sequence ID" value="NZ_CBCPIK010000009.1"/>
</dbReference>
<protein>
    <submittedName>
        <fullName evidence="2">Glycosyltransferase family 1 protein</fullName>
    </submittedName>
</protein>
<organism evidence="2 3">
    <name type="scientific">Serratia liquefaciens</name>
    <dbReference type="NCBI Taxonomy" id="614"/>
    <lineage>
        <taxon>Bacteria</taxon>
        <taxon>Pseudomonadati</taxon>
        <taxon>Pseudomonadota</taxon>
        <taxon>Gammaproteobacteria</taxon>
        <taxon>Enterobacterales</taxon>
        <taxon>Yersiniaceae</taxon>
        <taxon>Serratia</taxon>
    </lineage>
</organism>
<dbReference type="GO" id="GO:0016757">
    <property type="term" value="F:glycosyltransferase activity"/>
    <property type="evidence" value="ECO:0007669"/>
    <property type="project" value="TreeGrafter"/>
</dbReference>
<gene>
    <name evidence="2" type="ORF">EGO53_14980</name>
</gene>
<dbReference type="EMBL" id="CP033893">
    <property type="protein sequence ID" value="QDL33022.1"/>
    <property type="molecule type" value="Genomic_DNA"/>
</dbReference>
<dbReference type="PANTHER" id="PTHR45947:SF3">
    <property type="entry name" value="SULFOQUINOVOSYL TRANSFERASE SQD2"/>
    <property type="match status" value="1"/>
</dbReference>
<dbReference type="SUPFAM" id="SSF53756">
    <property type="entry name" value="UDP-Glycosyltransferase/glycogen phosphorylase"/>
    <property type="match status" value="1"/>
</dbReference>
<dbReference type="PANTHER" id="PTHR45947">
    <property type="entry name" value="SULFOQUINOVOSYL TRANSFERASE SQD2"/>
    <property type="match status" value="1"/>
</dbReference>
<evidence type="ECO:0000313" key="3">
    <source>
        <dbReference type="Proteomes" id="UP000317572"/>
    </source>
</evidence>
<accession>A0A515CY12</accession>
<evidence type="ECO:0000313" key="2">
    <source>
        <dbReference type="EMBL" id="QDL33022.1"/>
    </source>
</evidence>
<sequence>MKILHVAETIKGGVATVLRQLAIEQSQDAQVEKIVCIVPDTQVKELMPLADDCIDIFRRSGRNIKSFFSLTLKLITNVYTLKPDVVHLHSTFAGVIGRIVIFLMYPLRRPKVIYCPHAFSFLMQGRSRYNNYFSKVERLLLPFTDAVICVSQFEKDKAVEYGFTPEKLHVVYNGVPEAEPLSKNMSNPYPEGKFNLLFVGRFDFQKGFDIFEKIMPILADNNCHLTAVGGAVHDSNFIPEKLPATTFTGWLSSDELKPYFEYADVLIIPSRWEGFAMVPLEAMSYGVPVIASNCTSFPEMVVDGETGRMFTFGHPEQVIQFLESTSDHDWKLMGENGRALFLSKFTATQMISKTKELYSTLL</sequence>